<evidence type="ECO:0000313" key="2">
    <source>
        <dbReference type="Proteomes" id="UP001605036"/>
    </source>
</evidence>
<organism evidence="1 2">
    <name type="scientific">Riccia fluitans</name>
    <dbReference type="NCBI Taxonomy" id="41844"/>
    <lineage>
        <taxon>Eukaryota</taxon>
        <taxon>Viridiplantae</taxon>
        <taxon>Streptophyta</taxon>
        <taxon>Embryophyta</taxon>
        <taxon>Marchantiophyta</taxon>
        <taxon>Marchantiopsida</taxon>
        <taxon>Marchantiidae</taxon>
        <taxon>Marchantiales</taxon>
        <taxon>Ricciaceae</taxon>
        <taxon>Riccia</taxon>
    </lineage>
</organism>
<dbReference type="Proteomes" id="UP001605036">
    <property type="component" value="Unassembled WGS sequence"/>
</dbReference>
<dbReference type="AlphaFoldDB" id="A0ABD1Y5G5"/>
<dbReference type="EMBL" id="JBHFFA010000006">
    <property type="protein sequence ID" value="KAL2620962.1"/>
    <property type="molecule type" value="Genomic_DNA"/>
</dbReference>
<proteinExistence type="predicted"/>
<evidence type="ECO:0000313" key="1">
    <source>
        <dbReference type="EMBL" id="KAL2620962.1"/>
    </source>
</evidence>
<name>A0ABD1Y5G5_9MARC</name>
<protein>
    <submittedName>
        <fullName evidence="1">Uncharacterized protein</fullName>
    </submittedName>
</protein>
<gene>
    <name evidence="1" type="ORF">R1flu_001167</name>
</gene>
<sequence length="93" mass="10537">MSEARLPSQALRASTEEGWLTEVVKWSKPADGVLQKRPQPPFDRRGDGRRYRGESRVFTLCDEGAIENASNFLLGCETYATVRKQHLGQKSRN</sequence>
<comment type="caution">
    <text evidence="1">The sequence shown here is derived from an EMBL/GenBank/DDBJ whole genome shotgun (WGS) entry which is preliminary data.</text>
</comment>
<keyword evidence="2" id="KW-1185">Reference proteome</keyword>
<accession>A0ABD1Y5G5</accession>
<reference evidence="1 2" key="1">
    <citation type="submission" date="2024-09" db="EMBL/GenBank/DDBJ databases">
        <title>Chromosome-scale assembly of Riccia fluitans.</title>
        <authorList>
            <person name="Paukszto L."/>
            <person name="Sawicki J."/>
            <person name="Karawczyk K."/>
            <person name="Piernik-Szablinska J."/>
            <person name="Szczecinska M."/>
            <person name="Mazdziarz M."/>
        </authorList>
    </citation>
    <scope>NUCLEOTIDE SEQUENCE [LARGE SCALE GENOMIC DNA]</scope>
    <source>
        <strain evidence="1">Rf_01</strain>
        <tissue evidence="1">Aerial parts of the thallus</tissue>
    </source>
</reference>